<dbReference type="RefSeq" id="WP_007704003.1">
    <property type="nucleotide sequence ID" value="NZ_AOIQ01000021.1"/>
</dbReference>
<dbReference type="Pfam" id="PF24373">
    <property type="entry name" value="DUF7529"/>
    <property type="match status" value="1"/>
</dbReference>
<dbReference type="STRING" id="1227490.C479_14368"/>
<protein>
    <submittedName>
        <fullName evidence="1">Uncharacterized protein</fullName>
    </submittedName>
</protein>
<evidence type="ECO:0000313" key="1">
    <source>
        <dbReference type="EMBL" id="ELZ08531.1"/>
    </source>
</evidence>
<dbReference type="PATRIC" id="fig|1227490.4.peg.2918"/>
<evidence type="ECO:0000313" key="2">
    <source>
        <dbReference type="Proteomes" id="UP000011560"/>
    </source>
</evidence>
<dbReference type="Proteomes" id="UP000011560">
    <property type="component" value="Unassembled WGS sequence"/>
</dbReference>
<comment type="caution">
    <text evidence="1">The sequence shown here is derived from an EMBL/GenBank/DDBJ whole genome shotgun (WGS) entry which is preliminary data.</text>
</comment>
<dbReference type="OrthoDB" id="325206at2157"/>
<reference evidence="1 2" key="1">
    <citation type="journal article" date="2014" name="PLoS Genet.">
        <title>Phylogenetically driven sequencing of extremely halophilic archaea reveals strategies for static and dynamic osmo-response.</title>
        <authorList>
            <person name="Becker E.A."/>
            <person name="Seitzer P.M."/>
            <person name="Tritt A."/>
            <person name="Larsen D."/>
            <person name="Krusor M."/>
            <person name="Yao A.I."/>
            <person name="Wu D."/>
            <person name="Madern D."/>
            <person name="Eisen J.A."/>
            <person name="Darling A.E."/>
            <person name="Facciotti M.T."/>
        </authorList>
    </citation>
    <scope>NUCLEOTIDE SEQUENCE [LARGE SCALE GENOMIC DNA]</scope>
    <source>
        <strain evidence="1 2">JCM 14624</strain>
    </source>
</reference>
<sequence>MNDNPGQGVPEAIRETDGWQSVLDDMTSTAEAYRDDGWQTLELHPGDSVLVDSDRRTGLDVLLSGPEYEQLESLASSHTFSTSEVFAAESAGLYYLLIVERDPDAETAVFVPAYYELARSREALDTIVDDGALRVFCRRLNNDYVAFDHDDIAPFVPTGLLER</sequence>
<gene>
    <name evidence="1" type="ORF">C479_14368</name>
</gene>
<organism evidence="1 2">
    <name type="scientific">Halovivax asiaticus JCM 14624</name>
    <dbReference type="NCBI Taxonomy" id="1227490"/>
    <lineage>
        <taxon>Archaea</taxon>
        <taxon>Methanobacteriati</taxon>
        <taxon>Methanobacteriota</taxon>
        <taxon>Stenosarchaea group</taxon>
        <taxon>Halobacteria</taxon>
        <taxon>Halobacteriales</taxon>
        <taxon>Natrialbaceae</taxon>
        <taxon>Halovivax</taxon>
    </lineage>
</organism>
<keyword evidence="2" id="KW-1185">Reference proteome</keyword>
<dbReference type="EMBL" id="AOIQ01000021">
    <property type="protein sequence ID" value="ELZ08531.1"/>
    <property type="molecule type" value="Genomic_DNA"/>
</dbReference>
<dbReference type="AlphaFoldDB" id="M0BCB1"/>
<proteinExistence type="predicted"/>
<name>M0BCB1_9EURY</name>
<dbReference type="InterPro" id="IPR055951">
    <property type="entry name" value="DUF7529"/>
</dbReference>
<accession>M0BCB1</accession>